<protein>
    <submittedName>
        <fullName evidence="2">Uncharacterized protein</fullName>
    </submittedName>
</protein>
<feature type="transmembrane region" description="Helical" evidence="1">
    <location>
        <begin position="16"/>
        <end position="34"/>
    </location>
</feature>
<organism evidence="2">
    <name type="scientific">Arundo donax</name>
    <name type="common">Giant reed</name>
    <name type="synonym">Donax arundinaceus</name>
    <dbReference type="NCBI Taxonomy" id="35708"/>
    <lineage>
        <taxon>Eukaryota</taxon>
        <taxon>Viridiplantae</taxon>
        <taxon>Streptophyta</taxon>
        <taxon>Embryophyta</taxon>
        <taxon>Tracheophyta</taxon>
        <taxon>Spermatophyta</taxon>
        <taxon>Magnoliopsida</taxon>
        <taxon>Liliopsida</taxon>
        <taxon>Poales</taxon>
        <taxon>Poaceae</taxon>
        <taxon>PACMAD clade</taxon>
        <taxon>Arundinoideae</taxon>
        <taxon>Arundineae</taxon>
        <taxon>Arundo</taxon>
    </lineage>
</organism>
<reference evidence="2" key="1">
    <citation type="submission" date="2014-09" db="EMBL/GenBank/DDBJ databases">
        <authorList>
            <person name="Magalhaes I.L.F."/>
            <person name="Oliveira U."/>
            <person name="Santos F.R."/>
            <person name="Vidigal T.H.D.A."/>
            <person name="Brescovit A.D."/>
            <person name="Santos A.J."/>
        </authorList>
    </citation>
    <scope>NUCLEOTIDE SEQUENCE</scope>
    <source>
        <tissue evidence="2">Shoot tissue taken approximately 20 cm above the soil surface</tissue>
    </source>
</reference>
<evidence type="ECO:0000313" key="2">
    <source>
        <dbReference type="EMBL" id="JAD59598.1"/>
    </source>
</evidence>
<keyword evidence="1" id="KW-1133">Transmembrane helix</keyword>
<sequence length="35" mass="3892">MNSFKGLIYLHIDSQVTIRGMTASFIAMLSYIGLV</sequence>
<dbReference type="EMBL" id="GBRH01238297">
    <property type="protein sequence ID" value="JAD59598.1"/>
    <property type="molecule type" value="Transcribed_RNA"/>
</dbReference>
<proteinExistence type="predicted"/>
<reference evidence="2" key="2">
    <citation type="journal article" date="2015" name="Data Brief">
        <title>Shoot transcriptome of the giant reed, Arundo donax.</title>
        <authorList>
            <person name="Barrero R.A."/>
            <person name="Guerrero F.D."/>
            <person name="Moolhuijzen P."/>
            <person name="Goolsby J.A."/>
            <person name="Tidwell J."/>
            <person name="Bellgard S.E."/>
            <person name="Bellgard M.I."/>
        </authorList>
    </citation>
    <scope>NUCLEOTIDE SEQUENCE</scope>
    <source>
        <tissue evidence="2">Shoot tissue taken approximately 20 cm above the soil surface</tissue>
    </source>
</reference>
<keyword evidence="1" id="KW-0472">Membrane</keyword>
<accession>A0A0A9BBV0</accession>
<keyword evidence="1" id="KW-0812">Transmembrane</keyword>
<name>A0A0A9BBV0_ARUDO</name>
<dbReference type="AlphaFoldDB" id="A0A0A9BBV0"/>
<evidence type="ECO:0000256" key="1">
    <source>
        <dbReference type="SAM" id="Phobius"/>
    </source>
</evidence>